<dbReference type="HAMAP" id="MF_00161">
    <property type="entry name" value="LspA"/>
    <property type="match status" value="1"/>
</dbReference>
<dbReference type="PANTHER" id="PTHR33695">
    <property type="entry name" value="LIPOPROTEIN SIGNAL PEPTIDASE"/>
    <property type="match status" value="1"/>
</dbReference>
<evidence type="ECO:0000256" key="2">
    <source>
        <dbReference type="ARBA" id="ARBA00022475"/>
    </source>
</evidence>
<dbReference type="GO" id="GO:0004190">
    <property type="term" value="F:aspartic-type endopeptidase activity"/>
    <property type="evidence" value="ECO:0007669"/>
    <property type="project" value="UniProtKB-EC"/>
</dbReference>
<evidence type="ECO:0000256" key="8">
    <source>
        <dbReference type="ARBA" id="ARBA00023136"/>
    </source>
</evidence>
<feature type="region of interest" description="Disordered" evidence="12">
    <location>
        <begin position="171"/>
        <end position="207"/>
    </location>
</feature>
<protein>
    <recommendedName>
        <fullName evidence="9">Lipoprotein signal peptidase</fullName>
        <ecNumber evidence="9">3.4.23.36</ecNumber>
    </recommendedName>
    <alternativeName>
        <fullName evidence="9">Prolipoprotein signal peptidase</fullName>
    </alternativeName>
    <alternativeName>
        <fullName evidence="9">Signal peptidase II</fullName>
        <shortName evidence="9">SPase II</shortName>
    </alternativeName>
</protein>
<evidence type="ECO:0000256" key="6">
    <source>
        <dbReference type="ARBA" id="ARBA00022801"/>
    </source>
</evidence>
<evidence type="ECO:0000256" key="9">
    <source>
        <dbReference type="HAMAP-Rule" id="MF_00161"/>
    </source>
</evidence>
<keyword evidence="14" id="KW-1185">Reference proteome</keyword>
<feature type="transmembrane region" description="Helical" evidence="9">
    <location>
        <begin position="142"/>
        <end position="163"/>
    </location>
</feature>
<accession>A0ABX0GP88</accession>
<evidence type="ECO:0000256" key="12">
    <source>
        <dbReference type="SAM" id="MobiDB-lite"/>
    </source>
</evidence>
<comment type="function">
    <text evidence="9 10">This protein specifically catalyzes the removal of signal peptides from prolipoproteins.</text>
</comment>
<comment type="subcellular location">
    <subcellularLocation>
        <location evidence="9">Cell membrane</location>
        <topology evidence="9">Multi-pass membrane protein</topology>
    </subcellularLocation>
</comment>
<comment type="similarity">
    <text evidence="1 9 11">Belongs to the peptidase A8 family.</text>
</comment>
<keyword evidence="2 9" id="KW-1003">Cell membrane</keyword>
<evidence type="ECO:0000256" key="1">
    <source>
        <dbReference type="ARBA" id="ARBA00006139"/>
    </source>
</evidence>
<dbReference type="PANTHER" id="PTHR33695:SF1">
    <property type="entry name" value="LIPOPROTEIN SIGNAL PEPTIDASE"/>
    <property type="match status" value="1"/>
</dbReference>
<comment type="caution">
    <text evidence="9">Lacks conserved residue(s) required for the propagation of feature annotation.</text>
</comment>
<name>A0ABX0GP88_9ACTN</name>
<keyword evidence="7 9" id="KW-1133">Transmembrane helix</keyword>
<dbReference type="Pfam" id="PF01252">
    <property type="entry name" value="Peptidase_A8"/>
    <property type="match status" value="1"/>
</dbReference>
<organism evidence="13 14">
    <name type="scientific">Motilibacter deserti</name>
    <dbReference type="NCBI Taxonomy" id="2714956"/>
    <lineage>
        <taxon>Bacteria</taxon>
        <taxon>Bacillati</taxon>
        <taxon>Actinomycetota</taxon>
        <taxon>Actinomycetes</taxon>
        <taxon>Motilibacterales</taxon>
        <taxon>Motilibacteraceae</taxon>
        <taxon>Motilibacter</taxon>
    </lineage>
</organism>
<evidence type="ECO:0000256" key="3">
    <source>
        <dbReference type="ARBA" id="ARBA00022670"/>
    </source>
</evidence>
<dbReference type="NCBIfam" id="TIGR00077">
    <property type="entry name" value="lspA"/>
    <property type="match status" value="1"/>
</dbReference>
<comment type="caution">
    <text evidence="13">The sequence shown here is derived from an EMBL/GenBank/DDBJ whole genome shotgun (WGS) entry which is preliminary data.</text>
</comment>
<feature type="active site" evidence="9">
    <location>
        <position position="148"/>
    </location>
</feature>
<dbReference type="PRINTS" id="PR00781">
    <property type="entry name" value="LIPOSIGPTASE"/>
</dbReference>
<sequence>MSHQSPPSPARGRGRRPAVLALGLVALVVYAVDQVTKVVAKSALEGKEPVEVLDGVLQLRLVLNPGAAFGIAGGATVLFTVVAAVVAVVIIRMARTLHSTAWAVALGLLLGGALGNLTDRVLRAPGLFRGHVVDFLELPNWPVFNVADMAICCAAALLVLLSLRGVQPTGPAHGDDAHGDDAEALADPGREEQQDVSAAELRERRDA</sequence>
<keyword evidence="8 9" id="KW-0472">Membrane</keyword>
<evidence type="ECO:0000256" key="7">
    <source>
        <dbReference type="ARBA" id="ARBA00022989"/>
    </source>
</evidence>
<dbReference type="Proteomes" id="UP000800981">
    <property type="component" value="Unassembled WGS sequence"/>
</dbReference>
<gene>
    <name evidence="9 13" type="primary">lspA</name>
    <name evidence="13" type="ORF">G9H71_00525</name>
</gene>
<evidence type="ECO:0000313" key="13">
    <source>
        <dbReference type="EMBL" id="NHC12265.1"/>
    </source>
</evidence>
<evidence type="ECO:0000313" key="14">
    <source>
        <dbReference type="Proteomes" id="UP000800981"/>
    </source>
</evidence>
<comment type="catalytic activity">
    <reaction evidence="9 10">
        <text>Release of signal peptides from bacterial membrane prolipoproteins. Hydrolyzes -Xaa-Yaa-Zaa-|-(S,diacylglyceryl)Cys-, in which Xaa is hydrophobic (preferably Leu), and Yaa (Ala or Ser) and Zaa (Gly or Ala) have small, neutral side chains.</text>
        <dbReference type="EC" id="3.4.23.36"/>
    </reaction>
</comment>
<keyword evidence="4 9" id="KW-0812">Transmembrane</keyword>
<dbReference type="EC" id="3.4.23.36" evidence="9"/>
<keyword evidence="5 9" id="KW-0064">Aspartyl protease</keyword>
<keyword evidence="3 9" id="KW-0645">Protease</keyword>
<feature type="active site" evidence="9">
    <location>
        <position position="134"/>
    </location>
</feature>
<feature type="transmembrane region" description="Helical" evidence="9">
    <location>
        <begin position="102"/>
        <end position="122"/>
    </location>
</feature>
<proteinExistence type="inferred from homology"/>
<evidence type="ECO:0000256" key="11">
    <source>
        <dbReference type="RuleBase" id="RU004181"/>
    </source>
</evidence>
<dbReference type="PROSITE" id="PS00855">
    <property type="entry name" value="SPASE_II"/>
    <property type="match status" value="1"/>
</dbReference>
<evidence type="ECO:0000256" key="4">
    <source>
        <dbReference type="ARBA" id="ARBA00022692"/>
    </source>
</evidence>
<keyword evidence="6 9" id="KW-0378">Hydrolase</keyword>
<comment type="pathway">
    <text evidence="9">Protein modification; lipoprotein biosynthesis (signal peptide cleavage).</text>
</comment>
<dbReference type="EMBL" id="JAANNP010000001">
    <property type="protein sequence ID" value="NHC12265.1"/>
    <property type="molecule type" value="Genomic_DNA"/>
</dbReference>
<reference evidence="13 14" key="1">
    <citation type="submission" date="2020-03" db="EMBL/GenBank/DDBJ databases">
        <title>Two novel Motilibacter sp.</title>
        <authorList>
            <person name="Liu S."/>
        </authorList>
    </citation>
    <scope>NUCLEOTIDE SEQUENCE [LARGE SCALE GENOMIC DNA]</scope>
    <source>
        <strain evidence="13 14">E257</strain>
    </source>
</reference>
<dbReference type="InterPro" id="IPR001872">
    <property type="entry name" value="Peptidase_A8"/>
</dbReference>
<evidence type="ECO:0000256" key="10">
    <source>
        <dbReference type="RuleBase" id="RU000594"/>
    </source>
</evidence>
<feature type="transmembrane region" description="Helical" evidence="9">
    <location>
        <begin position="67"/>
        <end position="90"/>
    </location>
</feature>
<evidence type="ECO:0000256" key="5">
    <source>
        <dbReference type="ARBA" id="ARBA00022750"/>
    </source>
</evidence>